<protein>
    <submittedName>
        <fullName evidence="2">Uncharacterized protein</fullName>
    </submittedName>
</protein>
<feature type="region of interest" description="Disordered" evidence="1">
    <location>
        <begin position="1"/>
        <end position="117"/>
    </location>
</feature>
<keyword evidence="3" id="KW-1185">Reference proteome</keyword>
<accession>A0A9W9VCE7</accession>
<comment type="caution">
    <text evidence="2">The sequence shown here is derived from an EMBL/GenBank/DDBJ whole genome shotgun (WGS) entry which is preliminary data.</text>
</comment>
<feature type="compositionally biased region" description="Polar residues" evidence="1">
    <location>
        <begin position="60"/>
        <end position="72"/>
    </location>
</feature>
<dbReference type="Proteomes" id="UP001147747">
    <property type="component" value="Unassembled WGS sequence"/>
</dbReference>
<feature type="compositionally biased region" description="Low complexity" evidence="1">
    <location>
        <begin position="1"/>
        <end position="21"/>
    </location>
</feature>
<dbReference type="RefSeq" id="XP_056481872.1">
    <property type="nucleotide sequence ID" value="XM_056638365.1"/>
</dbReference>
<organism evidence="2 3">
    <name type="scientific">Penicillium cosmopolitanum</name>
    <dbReference type="NCBI Taxonomy" id="1131564"/>
    <lineage>
        <taxon>Eukaryota</taxon>
        <taxon>Fungi</taxon>
        <taxon>Dikarya</taxon>
        <taxon>Ascomycota</taxon>
        <taxon>Pezizomycotina</taxon>
        <taxon>Eurotiomycetes</taxon>
        <taxon>Eurotiomycetidae</taxon>
        <taxon>Eurotiales</taxon>
        <taxon>Aspergillaceae</taxon>
        <taxon>Penicillium</taxon>
    </lineage>
</organism>
<evidence type="ECO:0000313" key="2">
    <source>
        <dbReference type="EMBL" id="KAJ5376842.1"/>
    </source>
</evidence>
<name>A0A9W9VCE7_9EURO</name>
<proteinExistence type="predicted"/>
<sequence length="117" mass="12756">MAARRQQDSSSSQATSQAPQQHLTESALLELQRDLQSSSQGDDDMRSISAWNDANRDRVQASTSEYLSAQSHTETHHDEAHPRQSDPELVHMGRSPSSHSTATLRWGSSSGSDGPGQ</sequence>
<dbReference type="EMBL" id="JAPZBU010000012">
    <property type="protein sequence ID" value="KAJ5376842.1"/>
    <property type="molecule type" value="Genomic_DNA"/>
</dbReference>
<feature type="compositionally biased region" description="Basic and acidic residues" evidence="1">
    <location>
        <begin position="73"/>
        <end position="91"/>
    </location>
</feature>
<dbReference type="AlphaFoldDB" id="A0A9W9VCE7"/>
<evidence type="ECO:0000256" key="1">
    <source>
        <dbReference type="SAM" id="MobiDB-lite"/>
    </source>
</evidence>
<reference evidence="2" key="1">
    <citation type="submission" date="2022-12" db="EMBL/GenBank/DDBJ databases">
        <authorList>
            <person name="Petersen C."/>
        </authorList>
    </citation>
    <scope>NUCLEOTIDE SEQUENCE</scope>
    <source>
        <strain evidence="2">IBT 29677</strain>
    </source>
</reference>
<evidence type="ECO:0000313" key="3">
    <source>
        <dbReference type="Proteomes" id="UP001147747"/>
    </source>
</evidence>
<dbReference type="GeneID" id="81377345"/>
<reference evidence="2" key="2">
    <citation type="journal article" date="2023" name="IMA Fungus">
        <title>Comparative genomic study of the Penicillium genus elucidates a diverse pangenome and 15 lateral gene transfer events.</title>
        <authorList>
            <person name="Petersen C."/>
            <person name="Sorensen T."/>
            <person name="Nielsen M.R."/>
            <person name="Sondergaard T.E."/>
            <person name="Sorensen J.L."/>
            <person name="Fitzpatrick D.A."/>
            <person name="Frisvad J.C."/>
            <person name="Nielsen K.L."/>
        </authorList>
    </citation>
    <scope>NUCLEOTIDE SEQUENCE</scope>
    <source>
        <strain evidence="2">IBT 29677</strain>
    </source>
</reference>
<feature type="compositionally biased region" description="Polar residues" evidence="1">
    <location>
        <begin position="95"/>
        <end position="117"/>
    </location>
</feature>
<gene>
    <name evidence="2" type="ORF">N7509_013728</name>
</gene>